<dbReference type="InterPro" id="IPR036962">
    <property type="entry name" value="Glyco_hydro_3_N_sf"/>
</dbReference>
<dbReference type="InterPro" id="IPR036881">
    <property type="entry name" value="Glyco_hydro_3_C_sf"/>
</dbReference>
<dbReference type="AlphaFoldDB" id="A0A7S2RXN9"/>
<dbReference type="SUPFAM" id="SSF52279">
    <property type="entry name" value="Beta-D-glucan exohydrolase, C-terminal domain"/>
    <property type="match status" value="1"/>
</dbReference>
<dbReference type="InterPro" id="IPR001764">
    <property type="entry name" value="Glyco_hydro_3_N"/>
</dbReference>
<dbReference type="GO" id="GO:0046556">
    <property type="term" value="F:alpha-L-arabinofuranosidase activity"/>
    <property type="evidence" value="ECO:0007669"/>
    <property type="project" value="TreeGrafter"/>
</dbReference>
<dbReference type="PANTHER" id="PTHR42721:SF3">
    <property type="entry name" value="BETA-D-XYLOSIDASE 5-RELATED"/>
    <property type="match status" value="1"/>
</dbReference>
<dbReference type="Pfam" id="PF00933">
    <property type="entry name" value="Glyco_hydro_3"/>
    <property type="match status" value="1"/>
</dbReference>
<comment type="similarity">
    <text evidence="1">Belongs to the glycosyl hydrolase 3 family.</text>
</comment>
<gene>
    <name evidence="8" type="ORF">QSP1433_LOCUS8163</name>
</gene>
<evidence type="ECO:0000259" key="6">
    <source>
        <dbReference type="Pfam" id="PF00933"/>
    </source>
</evidence>
<dbReference type="Pfam" id="PF01915">
    <property type="entry name" value="Glyco_hydro_3_C"/>
    <property type="match status" value="1"/>
</dbReference>
<evidence type="ECO:0000259" key="7">
    <source>
        <dbReference type="Pfam" id="PF01915"/>
    </source>
</evidence>
<dbReference type="SUPFAM" id="SSF51445">
    <property type="entry name" value="(Trans)glycosidases"/>
    <property type="match status" value="1"/>
</dbReference>
<organism evidence="8">
    <name type="scientific">Mucochytrium quahogii</name>
    <dbReference type="NCBI Taxonomy" id="96639"/>
    <lineage>
        <taxon>Eukaryota</taxon>
        <taxon>Sar</taxon>
        <taxon>Stramenopiles</taxon>
        <taxon>Bigyra</taxon>
        <taxon>Labyrinthulomycetes</taxon>
        <taxon>Thraustochytrida</taxon>
        <taxon>Thraustochytriidae</taxon>
        <taxon>Mucochytrium</taxon>
    </lineage>
</organism>
<dbReference type="GO" id="GO:0045493">
    <property type="term" value="P:xylan catabolic process"/>
    <property type="evidence" value="ECO:0007669"/>
    <property type="project" value="InterPro"/>
</dbReference>
<name>A0A7S2RXN9_9STRA</name>
<evidence type="ECO:0000256" key="3">
    <source>
        <dbReference type="ARBA" id="ARBA00022801"/>
    </source>
</evidence>
<dbReference type="InterPro" id="IPR017853">
    <property type="entry name" value="GH"/>
</dbReference>
<dbReference type="PRINTS" id="PR00133">
    <property type="entry name" value="GLHYDRLASE3"/>
</dbReference>
<evidence type="ECO:0008006" key="9">
    <source>
        <dbReference type="Google" id="ProtNLM"/>
    </source>
</evidence>
<keyword evidence="4" id="KW-0326">Glycosidase</keyword>
<reference evidence="8" key="1">
    <citation type="submission" date="2021-01" db="EMBL/GenBank/DDBJ databases">
        <authorList>
            <person name="Corre E."/>
            <person name="Pelletier E."/>
            <person name="Niang G."/>
            <person name="Scheremetjew M."/>
            <person name="Finn R."/>
            <person name="Kale V."/>
            <person name="Holt S."/>
            <person name="Cochrane G."/>
            <person name="Meng A."/>
            <person name="Brown T."/>
            <person name="Cohen L."/>
        </authorList>
    </citation>
    <scope>NUCLEOTIDE SEQUENCE</scope>
    <source>
        <strain evidence="8">NY070348D</strain>
    </source>
</reference>
<keyword evidence="2 5" id="KW-0732">Signal</keyword>
<feature type="domain" description="Glycoside hydrolase family 3 C-terminal" evidence="7">
    <location>
        <begin position="383"/>
        <end position="631"/>
    </location>
</feature>
<evidence type="ECO:0000256" key="2">
    <source>
        <dbReference type="ARBA" id="ARBA00022729"/>
    </source>
</evidence>
<dbReference type="PANTHER" id="PTHR42721">
    <property type="entry name" value="SUGAR HYDROLASE-RELATED"/>
    <property type="match status" value="1"/>
</dbReference>
<feature type="chain" id="PRO_5031204241" description="Fibronectin type III-like domain-containing protein" evidence="5">
    <location>
        <begin position="20"/>
        <end position="771"/>
    </location>
</feature>
<evidence type="ECO:0000313" key="8">
    <source>
        <dbReference type="EMBL" id="CAD9683690.1"/>
    </source>
</evidence>
<feature type="signal peptide" evidence="5">
    <location>
        <begin position="1"/>
        <end position="19"/>
    </location>
</feature>
<dbReference type="GO" id="GO:0031222">
    <property type="term" value="P:arabinan catabolic process"/>
    <property type="evidence" value="ECO:0007669"/>
    <property type="project" value="TreeGrafter"/>
</dbReference>
<feature type="domain" description="Glycoside hydrolase family 3 N-terminal" evidence="6">
    <location>
        <begin position="53"/>
        <end position="341"/>
    </location>
</feature>
<dbReference type="Gene3D" id="3.20.20.300">
    <property type="entry name" value="Glycoside hydrolase, family 3, N-terminal domain"/>
    <property type="match status" value="1"/>
</dbReference>
<evidence type="ECO:0000256" key="1">
    <source>
        <dbReference type="ARBA" id="ARBA00005336"/>
    </source>
</evidence>
<dbReference type="InterPro" id="IPR044993">
    <property type="entry name" value="BXL"/>
</dbReference>
<dbReference type="GO" id="GO:0009044">
    <property type="term" value="F:xylan 1,4-beta-xylosidase activity"/>
    <property type="evidence" value="ECO:0007669"/>
    <property type="project" value="InterPro"/>
</dbReference>
<dbReference type="Gene3D" id="3.40.50.1700">
    <property type="entry name" value="Glycoside hydrolase family 3 C-terminal domain"/>
    <property type="match status" value="1"/>
</dbReference>
<evidence type="ECO:0000256" key="5">
    <source>
        <dbReference type="SAM" id="SignalP"/>
    </source>
</evidence>
<accession>A0A7S2RXN9</accession>
<protein>
    <recommendedName>
        <fullName evidence="9">Fibronectin type III-like domain-containing protein</fullName>
    </recommendedName>
</protein>
<dbReference type="EMBL" id="HBHK01013006">
    <property type="protein sequence ID" value="CAD9683690.1"/>
    <property type="molecule type" value="Transcribed_RNA"/>
</dbReference>
<proteinExistence type="inferred from homology"/>
<sequence>MGVLVHLFLFCWIATICNGTHPWFDTNLGPETRVRALVDAMTLEEKCSQLVVNNVRIQRLGLPAYHWRNNILHGLVDNGVSTMFPQAIGLGATWDRGLLYETATVWATEQRAKHNSKVYANGNSRQDSPMNYGLDLWGPNINMFVHPLWGRGQETYGEDPLLTSVLAVNVVKGLQEEKNSTLKTLATPKHYAGYTIDKQPPRLEIYENISTAQLLQYYFPAFVQVVDAGAQSIMCSYNGINGSAYGVRSSHPMCMSPFLEGILRKKWSFGGYIVTDSGAIDFMVTEFKRFSTKSEAAAAAIKAGVDLNSGGNFDKPLLQAVKNGLVSEKDHIDVALHRVLHAKIRMGLFNEKDQDPFSGYTEEKDVNSNKHREVALKAARASLVLLRNENNTLPLKGLGTIIKKIAVIGPAANDTLRMAGNYYGCSFGTWGGILPGCGVKTPYQGLKDELAKLDPSVSVEYTIGTEQNRENRTDFSQATELAQNTDVTIVFVGLKNCHPNVENGHRCESEGKDRPDLLLPGSQHQLLKSLHQTGKPIILVLSSGGPVSLYWEAQHMHAIIASWYGGTMGGVAVAQLLFGQFSPSGKLPVTFPTNMTQVAPPLGMDLTDQPGRTYRYLTQKPLYTFGHGLSYSKLTLSNLTFHLANETDGRACFQYQNHGPMISDFIVMSFVSYLGETGNIPSVPLKQLVGFEKLADVQVSALPTRQCIPVHLRFAHLKKNRQQGAMLQPGRYKLFVGTGPPGSPGLFVSADDSSQNPLELEFHYDTITSLN</sequence>
<dbReference type="InterPro" id="IPR002772">
    <property type="entry name" value="Glyco_hydro_3_C"/>
</dbReference>
<evidence type="ECO:0000256" key="4">
    <source>
        <dbReference type="ARBA" id="ARBA00023295"/>
    </source>
</evidence>
<keyword evidence="3" id="KW-0378">Hydrolase</keyword>